<organism evidence="3 4">
    <name type="scientific">Botryotinia fuckeliana (strain B05.10)</name>
    <name type="common">Noble rot fungus</name>
    <name type="synonym">Botrytis cinerea</name>
    <dbReference type="NCBI Taxonomy" id="332648"/>
    <lineage>
        <taxon>Eukaryota</taxon>
        <taxon>Fungi</taxon>
        <taxon>Dikarya</taxon>
        <taxon>Ascomycota</taxon>
        <taxon>Pezizomycotina</taxon>
        <taxon>Leotiomycetes</taxon>
        <taxon>Helotiales</taxon>
        <taxon>Sclerotiniaceae</taxon>
        <taxon>Botrytis</taxon>
    </lineage>
</organism>
<dbReference type="Pfam" id="PF24120">
    <property type="entry name" value="SsdA_C"/>
    <property type="match status" value="1"/>
</dbReference>
<dbReference type="VEuPathDB" id="FungiDB:Bcin04g02330"/>
<gene>
    <name evidence="3" type="ORF">BCIN_04g02330</name>
</gene>
<evidence type="ECO:0000313" key="4">
    <source>
        <dbReference type="Proteomes" id="UP000001798"/>
    </source>
</evidence>
<dbReference type="InterPro" id="IPR057517">
    <property type="entry name" value="SsdA-like_C"/>
</dbReference>
<dbReference type="GeneID" id="5437882"/>
<feature type="region of interest" description="Disordered" evidence="1">
    <location>
        <begin position="198"/>
        <end position="218"/>
    </location>
</feature>
<feature type="domain" description="Single-strand DNA deaminase toxin A-like C-terminal" evidence="2">
    <location>
        <begin position="284"/>
        <end position="330"/>
    </location>
</feature>
<sequence>MELAMKKSLNILDGENIPGAAHDENSRATGYTNIEENTGLSDIEGPGRRIELVKRNDSESAVNANTRDETIAQIGKGKKHRSDSGIGISEDLKEIANCVGKLNLSDSYNEVEPRVREKSFSDLWNEFPQSTEPWVIPNIDFSELDNIFEDLNISIEKSRNIDPQNVDAVHNSKCQNAFRTLMMKAALWGSSHIPDISKVPTADEKDDRDEKKSLNPSAQTAQLKAPIFQTFFDEPLYFTDHRKRCTSYRELFIKRTYLLAPSHKYKTIAHINFGHDSLIYPRSVISGWEDWTNKVRILCRNIGHQLAVDERFDRDTPGSFNACHAEKKLVAYYFAQAISYLPALMDENHFLFRPTLPVVAPRGVIILVSKPICYDCRAFINAVKDHYQLHNHFHVQWKNKDEDGNHYEGDRV</sequence>
<keyword evidence="4" id="KW-1185">Reference proteome</keyword>
<evidence type="ECO:0000313" key="3">
    <source>
        <dbReference type="EMBL" id="ATZ49033.1"/>
    </source>
</evidence>
<dbReference type="OrthoDB" id="341259at2759"/>
<name>A0A384JEJ8_BOTFB</name>
<evidence type="ECO:0000259" key="2">
    <source>
        <dbReference type="Pfam" id="PF24120"/>
    </source>
</evidence>
<proteinExistence type="predicted"/>
<reference evidence="3 4" key="3">
    <citation type="journal article" date="2017" name="Mol. Plant Pathol.">
        <title>A gapless genome sequence of the fungus Botrytis cinerea.</title>
        <authorList>
            <person name="Van Kan J.A."/>
            <person name="Stassen J.H."/>
            <person name="Mosbach A."/>
            <person name="Van Der Lee T.A."/>
            <person name="Faino L."/>
            <person name="Farmer A.D."/>
            <person name="Papasotiriou D.G."/>
            <person name="Zhou S."/>
            <person name="Seidl M.F."/>
            <person name="Cottam E."/>
            <person name="Edel D."/>
            <person name="Hahn M."/>
            <person name="Schwartz D.C."/>
            <person name="Dietrich R.A."/>
            <person name="Widdison S."/>
            <person name="Scalliet G."/>
        </authorList>
    </citation>
    <scope>NUCLEOTIDE SEQUENCE [LARGE SCALE GENOMIC DNA]</scope>
    <source>
        <strain evidence="3 4">B05.10</strain>
    </source>
</reference>
<feature type="compositionally biased region" description="Basic and acidic residues" evidence="1">
    <location>
        <begin position="201"/>
        <end position="213"/>
    </location>
</feature>
<evidence type="ECO:0000256" key="1">
    <source>
        <dbReference type="SAM" id="MobiDB-lite"/>
    </source>
</evidence>
<protein>
    <recommendedName>
        <fullName evidence="2">Single-strand DNA deaminase toxin A-like C-terminal domain-containing protein</fullName>
    </recommendedName>
</protein>
<dbReference type="AlphaFoldDB" id="A0A384JEJ8"/>
<dbReference type="Proteomes" id="UP000001798">
    <property type="component" value="Chromosome 4"/>
</dbReference>
<accession>A0A384JEJ8</accession>
<dbReference type="RefSeq" id="XP_001557290.1">
    <property type="nucleotide sequence ID" value="XM_001557240.2"/>
</dbReference>
<reference evidence="3 4" key="2">
    <citation type="journal article" date="2012" name="Eukaryot. Cell">
        <title>Genome update of Botrytis cinerea strains B05.10 and T4.</title>
        <authorList>
            <person name="Staats M."/>
            <person name="van Kan J.A."/>
        </authorList>
    </citation>
    <scope>NUCLEOTIDE SEQUENCE [LARGE SCALE GENOMIC DNA]</scope>
    <source>
        <strain evidence="3 4">B05.10</strain>
    </source>
</reference>
<dbReference type="EMBL" id="CP009808">
    <property type="protein sequence ID" value="ATZ49033.1"/>
    <property type="molecule type" value="Genomic_DNA"/>
</dbReference>
<reference evidence="3 4" key="1">
    <citation type="journal article" date="2011" name="PLoS Genet.">
        <title>Genomic analysis of the necrotrophic fungal pathogens Sclerotinia sclerotiorum and Botrytis cinerea.</title>
        <authorList>
            <person name="Amselem J."/>
            <person name="Cuomo C.A."/>
            <person name="van Kan J.A."/>
            <person name="Viaud M."/>
            <person name="Benito E.P."/>
            <person name="Couloux A."/>
            <person name="Coutinho P.M."/>
            <person name="de Vries R.P."/>
            <person name="Dyer P.S."/>
            <person name="Fillinger S."/>
            <person name="Fournier E."/>
            <person name="Gout L."/>
            <person name="Hahn M."/>
            <person name="Kohn L."/>
            <person name="Lapalu N."/>
            <person name="Plummer K.M."/>
            <person name="Pradier J.M."/>
            <person name="Quevillon E."/>
            <person name="Sharon A."/>
            <person name="Simon A."/>
            <person name="ten Have A."/>
            <person name="Tudzynski B."/>
            <person name="Tudzynski P."/>
            <person name="Wincker P."/>
            <person name="Andrew M."/>
            <person name="Anthouard V."/>
            <person name="Beever R.E."/>
            <person name="Beffa R."/>
            <person name="Benoit I."/>
            <person name="Bouzid O."/>
            <person name="Brault B."/>
            <person name="Chen Z."/>
            <person name="Choquer M."/>
            <person name="Collemare J."/>
            <person name="Cotton P."/>
            <person name="Danchin E.G."/>
            <person name="Da Silva C."/>
            <person name="Gautier A."/>
            <person name="Giraud C."/>
            <person name="Giraud T."/>
            <person name="Gonzalez C."/>
            <person name="Grossetete S."/>
            <person name="Guldener U."/>
            <person name="Henrissat B."/>
            <person name="Howlett B.J."/>
            <person name="Kodira C."/>
            <person name="Kretschmer M."/>
            <person name="Lappartient A."/>
            <person name="Leroch M."/>
            <person name="Levis C."/>
            <person name="Mauceli E."/>
            <person name="Neuveglise C."/>
            <person name="Oeser B."/>
            <person name="Pearson M."/>
            <person name="Poulain J."/>
            <person name="Poussereau N."/>
            <person name="Quesneville H."/>
            <person name="Rascle C."/>
            <person name="Schumacher J."/>
            <person name="Segurens B."/>
            <person name="Sexton A."/>
            <person name="Silva E."/>
            <person name="Sirven C."/>
            <person name="Soanes D.M."/>
            <person name="Talbot N.J."/>
            <person name="Templeton M."/>
            <person name="Yandava C."/>
            <person name="Yarden O."/>
            <person name="Zeng Q."/>
            <person name="Rollins J.A."/>
            <person name="Lebrun M.H."/>
            <person name="Dickman M."/>
        </authorList>
    </citation>
    <scope>NUCLEOTIDE SEQUENCE [LARGE SCALE GENOMIC DNA]</scope>
    <source>
        <strain evidence="3 4">B05.10</strain>
    </source>
</reference>
<dbReference type="KEGG" id="bfu:BCIN_04g02330"/>